<evidence type="ECO:0000256" key="10">
    <source>
        <dbReference type="SAM" id="MobiDB-lite"/>
    </source>
</evidence>
<reference evidence="12" key="1">
    <citation type="journal article" date="2013" name="Genetics">
        <title>The draft genome and transcriptome of Panagrellus redivivus are shaped by the harsh demands of a free-living lifestyle.</title>
        <authorList>
            <person name="Srinivasan J."/>
            <person name="Dillman A.R."/>
            <person name="Macchietto M.G."/>
            <person name="Heikkinen L."/>
            <person name="Lakso M."/>
            <person name="Fracchia K.M."/>
            <person name="Antoshechkin I."/>
            <person name="Mortazavi A."/>
            <person name="Wong G."/>
            <person name="Sternberg P.W."/>
        </authorList>
    </citation>
    <scope>NUCLEOTIDE SEQUENCE [LARGE SCALE GENOMIC DNA]</scope>
    <source>
        <strain evidence="12">MT8872</strain>
    </source>
</reference>
<feature type="domain" description="UV-stimulated scaffold protein A C-terminal" evidence="11">
    <location>
        <begin position="397"/>
        <end position="495"/>
    </location>
</feature>
<keyword evidence="6" id="KW-0863">Zinc-finger</keyword>
<evidence type="ECO:0000256" key="2">
    <source>
        <dbReference type="ARBA" id="ARBA00009240"/>
    </source>
</evidence>
<reference evidence="13" key="2">
    <citation type="submission" date="2020-10" db="UniProtKB">
        <authorList>
            <consortium name="WormBaseParasite"/>
        </authorList>
    </citation>
    <scope>IDENTIFICATION</scope>
</reference>
<comment type="similarity">
    <text evidence="2">Belongs to the UVSSA family.</text>
</comment>
<keyword evidence="12" id="KW-1185">Reference proteome</keyword>
<evidence type="ECO:0000256" key="9">
    <source>
        <dbReference type="ARBA" id="ARBA00023204"/>
    </source>
</evidence>
<evidence type="ECO:0000259" key="11">
    <source>
        <dbReference type="Pfam" id="PF09740"/>
    </source>
</evidence>
<dbReference type="GO" id="GO:0000993">
    <property type="term" value="F:RNA polymerase II complex binding"/>
    <property type="evidence" value="ECO:0007669"/>
    <property type="project" value="TreeGrafter"/>
</dbReference>
<organism evidence="12 13">
    <name type="scientific">Panagrellus redivivus</name>
    <name type="common">Microworm</name>
    <dbReference type="NCBI Taxonomy" id="6233"/>
    <lineage>
        <taxon>Eukaryota</taxon>
        <taxon>Metazoa</taxon>
        <taxon>Ecdysozoa</taxon>
        <taxon>Nematoda</taxon>
        <taxon>Chromadorea</taxon>
        <taxon>Rhabditida</taxon>
        <taxon>Tylenchina</taxon>
        <taxon>Panagrolaimomorpha</taxon>
        <taxon>Panagrolaimoidea</taxon>
        <taxon>Panagrolaimidae</taxon>
        <taxon>Panagrellus</taxon>
    </lineage>
</organism>
<keyword evidence="9" id="KW-0234">DNA repair</keyword>
<dbReference type="Pfam" id="PF20867">
    <property type="entry name" value="UVSSA_N"/>
    <property type="match status" value="1"/>
</dbReference>
<dbReference type="InterPro" id="IPR049408">
    <property type="entry name" value="UVSSA_N_a-solenoid_rpt"/>
</dbReference>
<sequence length="600" mass="67630">MSLGASDDVKRAVKGIMNRFDFERRDLDQTNLKQLKSIVKGRGHLLVELKELLWKNLRVRNCDQRLCVVLIVDYFFQRSHDFRLAVLDGLYKFLLNTVEIEPKRCSLPGPPAASSLLRREATTIVKLWVDKFGPAYPQLPSAKTMILTAETKRAADVSEEEEANRIAKAIRDDRGLAALNKDYNETAAHIREGLLQGQSILKLLVPDICDDVETSGSVPSTSMADVPDAPLSITIGKQIVMEKTEDNQALIENLYDSRKLLPKHLAKVESWISRANKHGASAVLCLELHTLLKELKALQSKLADIKIVEKRETVLPQSTQAQNSDAEDVSDDDDGFEDVDLRVVDPEGLNVDKSTAIVPLNQLEDIPPSIEEPKEVKPPILKRKSPSPIPGPSKPVIPTLSYGLDLKYWGQDVEPAEKVKNQFDGHRFWRPPVEEANQESSDVYRSRVMTYVGEMPAITRSCRAPLASGSLCPRMDRFKCPLHGPIVDRDELGQRADGKSDNFEKLTKSQQAHLEAEEEAYYRDLEKQTGGKFNAELAKGKRKRAKVKPKKREKSEAAKTRDRLKTKLFNKKSLRRVTETLETIQKNKAAQKFGHQFNYL</sequence>
<evidence type="ECO:0000256" key="7">
    <source>
        <dbReference type="ARBA" id="ARBA00022833"/>
    </source>
</evidence>
<evidence type="ECO:0000256" key="8">
    <source>
        <dbReference type="ARBA" id="ARBA00023054"/>
    </source>
</evidence>
<dbReference type="PANTHER" id="PTHR28670">
    <property type="entry name" value="UV-STIMULATED SCAFFOLD PROTEIN A"/>
    <property type="match status" value="1"/>
</dbReference>
<feature type="compositionally biased region" description="Basic and acidic residues" evidence="10">
    <location>
        <begin position="553"/>
        <end position="565"/>
    </location>
</feature>
<dbReference type="InterPro" id="IPR018610">
    <property type="entry name" value="UVSSA"/>
</dbReference>
<keyword evidence="8" id="KW-0175">Coiled coil</keyword>
<dbReference type="AlphaFoldDB" id="A0A7E4URU5"/>
<dbReference type="PANTHER" id="PTHR28670:SF1">
    <property type="entry name" value="UV-STIMULATED SCAFFOLD PROTEIN A"/>
    <property type="match status" value="1"/>
</dbReference>
<dbReference type="GO" id="GO:0008270">
    <property type="term" value="F:zinc ion binding"/>
    <property type="evidence" value="ECO:0007669"/>
    <property type="project" value="UniProtKB-KW"/>
</dbReference>
<feature type="compositionally biased region" description="Basic residues" evidence="10">
    <location>
        <begin position="540"/>
        <end position="552"/>
    </location>
</feature>
<dbReference type="GO" id="GO:0006283">
    <property type="term" value="P:transcription-coupled nucleotide-excision repair"/>
    <property type="evidence" value="ECO:0007669"/>
    <property type="project" value="TreeGrafter"/>
</dbReference>
<accession>A0A7E4URU5</accession>
<dbReference type="GO" id="GO:0009411">
    <property type="term" value="P:response to UV"/>
    <property type="evidence" value="ECO:0007669"/>
    <property type="project" value="InterPro"/>
</dbReference>
<dbReference type="WBParaSite" id="Pan_g12094.t1">
    <property type="protein sequence ID" value="Pan_g12094.t1"/>
    <property type="gene ID" value="Pan_g12094"/>
</dbReference>
<evidence type="ECO:0000313" key="13">
    <source>
        <dbReference type="WBParaSite" id="Pan_g12094.t1"/>
    </source>
</evidence>
<dbReference type="Proteomes" id="UP000492821">
    <property type="component" value="Unassembled WGS sequence"/>
</dbReference>
<evidence type="ECO:0000256" key="3">
    <source>
        <dbReference type="ARBA" id="ARBA00022454"/>
    </source>
</evidence>
<evidence type="ECO:0000313" key="12">
    <source>
        <dbReference type="Proteomes" id="UP000492821"/>
    </source>
</evidence>
<evidence type="ECO:0000256" key="1">
    <source>
        <dbReference type="ARBA" id="ARBA00004286"/>
    </source>
</evidence>
<keyword evidence="4" id="KW-0479">Metal-binding</keyword>
<dbReference type="GO" id="GO:0005694">
    <property type="term" value="C:chromosome"/>
    <property type="evidence" value="ECO:0007669"/>
    <property type="project" value="UniProtKB-SubCell"/>
</dbReference>
<evidence type="ECO:0000256" key="5">
    <source>
        <dbReference type="ARBA" id="ARBA00022763"/>
    </source>
</evidence>
<dbReference type="InterPro" id="IPR049431">
    <property type="entry name" value="UVSSA_C"/>
</dbReference>
<comment type="subcellular location">
    <subcellularLocation>
        <location evidence="1">Chromosome</location>
    </subcellularLocation>
</comment>
<keyword evidence="3" id="KW-0158">Chromosome</keyword>
<proteinExistence type="inferred from homology"/>
<evidence type="ECO:0000256" key="6">
    <source>
        <dbReference type="ARBA" id="ARBA00022771"/>
    </source>
</evidence>
<keyword evidence="7" id="KW-0862">Zinc</keyword>
<feature type="region of interest" description="Disordered" evidence="10">
    <location>
        <begin position="537"/>
        <end position="565"/>
    </location>
</feature>
<evidence type="ECO:0000256" key="4">
    <source>
        <dbReference type="ARBA" id="ARBA00022723"/>
    </source>
</evidence>
<dbReference type="Pfam" id="PF09740">
    <property type="entry name" value="DUF2043"/>
    <property type="match status" value="1"/>
</dbReference>
<name>A0A7E4URU5_PANRE</name>
<keyword evidence="5" id="KW-0227">DNA damage</keyword>
<protein>
    <submittedName>
        <fullName evidence="13">UV-stimulated scaffold protein A</fullName>
    </submittedName>
</protein>